<dbReference type="GO" id="GO:0016787">
    <property type="term" value="F:hydrolase activity"/>
    <property type="evidence" value="ECO:0007669"/>
    <property type="project" value="UniProtKB-KW"/>
</dbReference>
<feature type="signal peptide" evidence="1">
    <location>
        <begin position="1"/>
        <end position="23"/>
    </location>
</feature>
<evidence type="ECO:0000259" key="2">
    <source>
        <dbReference type="Pfam" id="PF00144"/>
    </source>
</evidence>
<dbReference type="EMBL" id="JACOQL010000001">
    <property type="protein sequence ID" value="MBC9245301.1"/>
    <property type="molecule type" value="Genomic_DNA"/>
</dbReference>
<feature type="chain" id="PRO_5037318846" evidence="1">
    <location>
        <begin position="24"/>
        <end position="332"/>
    </location>
</feature>
<dbReference type="Gene3D" id="3.40.710.10">
    <property type="entry name" value="DD-peptidase/beta-lactamase superfamily"/>
    <property type="match status" value="1"/>
</dbReference>
<keyword evidence="1" id="KW-0732">Signal</keyword>
<feature type="domain" description="Beta-lactamase-related" evidence="2">
    <location>
        <begin position="49"/>
        <end position="313"/>
    </location>
</feature>
<dbReference type="PANTHER" id="PTHR43283:SF7">
    <property type="entry name" value="BETA-LACTAMASE-RELATED DOMAIN-CONTAINING PROTEIN"/>
    <property type="match status" value="1"/>
</dbReference>
<reference evidence="3" key="1">
    <citation type="submission" date="2020-08" db="EMBL/GenBank/DDBJ databases">
        <title>Paracoccus amoyensis sp. nov., isolated from the surface seawater at coast of Xiamen, Fujian.</title>
        <authorList>
            <person name="Lyu L."/>
        </authorList>
    </citation>
    <scope>NUCLEOTIDE SEQUENCE</scope>
    <source>
        <strain evidence="3">11-3</strain>
    </source>
</reference>
<dbReference type="InterPro" id="IPR001466">
    <property type="entry name" value="Beta-lactam-related"/>
</dbReference>
<dbReference type="AlphaFoldDB" id="A0A926G8M2"/>
<evidence type="ECO:0000313" key="4">
    <source>
        <dbReference type="Proteomes" id="UP000608594"/>
    </source>
</evidence>
<dbReference type="InterPro" id="IPR050789">
    <property type="entry name" value="Diverse_Enzym_Activities"/>
</dbReference>
<evidence type="ECO:0000313" key="3">
    <source>
        <dbReference type="EMBL" id="MBC9245301.1"/>
    </source>
</evidence>
<name>A0A926G8M2_9RHOB</name>
<dbReference type="InterPro" id="IPR012338">
    <property type="entry name" value="Beta-lactam/transpept-like"/>
</dbReference>
<dbReference type="PROSITE" id="PS51318">
    <property type="entry name" value="TAT"/>
    <property type="match status" value="1"/>
</dbReference>
<dbReference type="PANTHER" id="PTHR43283">
    <property type="entry name" value="BETA-LACTAMASE-RELATED"/>
    <property type="match status" value="1"/>
</dbReference>
<dbReference type="Pfam" id="PF00144">
    <property type="entry name" value="Beta-lactamase"/>
    <property type="match status" value="1"/>
</dbReference>
<accession>A0A926G8M2</accession>
<dbReference type="RefSeq" id="WP_187791717.1">
    <property type="nucleotide sequence ID" value="NZ_JACOQL010000001.1"/>
</dbReference>
<dbReference type="SUPFAM" id="SSF56601">
    <property type="entry name" value="beta-lactamase/transpeptidase-like"/>
    <property type="match status" value="1"/>
</dbReference>
<keyword evidence="4" id="KW-1185">Reference proteome</keyword>
<dbReference type="InterPro" id="IPR006311">
    <property type="entry name" value="TAT_signal"/>
</dbReference>
<evidence type="ECO:0000256" key="1">
    <source>
        <dbReference type="SAM" id="SignalP"/>
    </source>
</evidence>
<keyword evidence="3" id="KW-0378">Hydrolase</keyword>
<dbReference type="Proteomes" id="UP000608594">
    <property type="component" value="Unassembled WGS sequence"/>
</dbReference>
<protein>
    <submittedName>
        <fullName evidence="3">Serine hydrolase</fullName>
    </submittedName>
</protein>
<proteinExistence type="predicted"/>
<comment type="caution">
    <text evidence="3">The sequence shown here is derived from an EMBL/GenBank/DDBJ whole genome shotgun (WGS) entry which is preliminary data.</text>
</comment>
<organism evidence="3 4">
    <name type="scientific">Paracoccus amoyensis</name>
    <dbReference type="NCBI Taxonomy" id="2760093"/>
    <lineage>
        <taxon>Bacteria</taxon>
        <taxon>Pseudomonadati</taxon>
        <taxon>Pseudomonadota</taxon>
        <taxon>Alphaproteobacteria</taxon>
        <taxon>Rhodobacterales</taxon>
        <taxon>Paracoccaceae</taxon>
        <taxon>Paracoccus</taxon>
    </lineage>
</organism>
<gene>
    <name evidence="3" type="ORF">H4P12_00910</name>
</gene>
<sequence length="332" mass="36212">MRNISRRYFLNATAAAMTWPAFAAPLRAQTNDWAPVRDTASRLDQFRSLVIHQNGQQVLAEAFRGPALDRPANVKSVSKTLVALLTGIAIDRGVLEGVDQPVLPLLGRKPFGDTRDDLTIANLLTMQTGLGGTSGGNYGSWVSSNDWVDYALRRPLEGRPGGRFIYSTGGWHILGAALSRAAGQNLHRLAQEWLGNPLDIAIPPWVADPQGRYLGGNDMAISPLGLVRIGDMVLNGGQIDGRRVVSQAWLQTSWQPRVRSPFSGDQYGYGWFLTRFGGWNAAYARGYGGQMLVVVPQKRLSIAITSDPNQPARGGGYFDDLRAIVTRIVDTL</sequence>